<feature type="non-terminal residue" evidence="1">
    <location>
        <position position="1"/>
    </location>
</feature>
<gene>
    <name evidence="1" type="ORF">J3R30DRAFT_3286648</name>
</gene>
<accession>A0A9W9DR37</accession>
<dbReference type="Proteomes" id="UP001150266">
    <property type="component" value="Unassembled WGS sequence"/>
</dbReference>
<comment type="caution">
    <text evidence="1">The sequence shown here is derived from an EMBL/GenBank/DDBJ whole genome shotgun (WGS) entry which is preliminary data.</text>
</comment>
<protein>
    <recommendedName>
        <fullName evidence="3">Tyr recombinase domain-containing protein</fullName>
    </recommendedName>
</protein>
<sequence length="82" mass="9151">GSLPTRHWFDKHLFSVLSSDYGGHSVRARSATFFASLRVSESVTQAMGHWSSDVWKIYVHDHPTVRAELQLASLHASLNCGI</sequence>
<organism evidence="1 2">
    <name type="scientific">Lentinula aciculospora</name>
    <dbReference type="NCBI Taxonomy" id="153920"/>
    <lineage>
        <taxon>Eukaryota</taxon>
        <taxon>Fungi</taxon>
        <taxon>Dikarya</taxon>
        <taxon>Basidiomycota</taxon>
        <taxon>Agaricomycotina</taxon>
        <taxon>Agaricomycetes</taxon>
        <taxon>Agaricomycetidae</taxon>
        <taxon>Agaricales</taxon>
        <taxon>Marasmiineae</taxon>
        <taxon>Omphalotaceae</taxon>
        <taxon>Lentinula</taxon>
    </lineage>
</organism>
<keyword evidence="2" id="KW-1185">Reference proteome</keyword>
<name>A0A9W9DR37_9AGAR</name>
<dbReference type="EMBL" id="JAOTPV010000005">
    <property type="protein sequence ID" value="KAJ4482437.1"/>
    <property type="molecule type" value="Genomic_DNA"/>
</dbReference>
<evidence type="ECO:0008006" key="3">
    <source>
        <dbReference type="Google" id="ProtNLM"/>
    </source>
</evidence>
<dbReference type="OrthoDB" id="5598396at2759"/>
<evidence type="ECO:0000313" key="1">
    <source>
        <dbReference type="EMBL" id="KAJ4482437.1"/>
    </source>
</evidence>
<reference evidence="1" key="1">
    <citation type="submission" date="2022-08" db="EMBL/GenBank/DDBJ databases">
        <title>A Global Phylogenomic Analysis of the Shiitake Genus Lentinula.</title>
        <authorList>
            <consortium name="DOE Joint Genome Institute"/>
            <person name="Sierra-Patev S."/>
            <person name="Min B."/>
            <person name="Naranjo-Ortiz M."/>
            <person name="Looney B."/>
            <person name="Konkel Z."/>
            <person name="Slot J.C."/>
            <person name="Sakamoto Y."/>
            <person name="Steenwyk J.L."/>
            <person name="Rokas A."/>
            <person name="Carro J."/>
            <person name="Camarero S."/>
            <person name="Ferreira P."/>
            <person name="Molpeceres G."/>
            <person name="Ruiz-Duenas F.J."/>
            <person name="Serrano A."/>
            <person name="Henrissat B."/>
            <person name="Drula E."/>
            <person name="Hughes K.W."/>
            <person name="Mata J.L."/>
            <person name="Ishikawa N.K."/>
            <person name="Vargas-Isla R."/>
            <person name="Ushijima S."/>
            <person name="Smith C.A."/>
            <person name="Ahrendt S."/>
            <person name="Andreopoulos W."/>
            <person name="He G."/>
            <person name="Labutti K."/>
            <person name="Lipzen A."/>
            <person name="Ng V."/>
            <person name="Riley R."/>
            <person name="Sandor L."/>
            <person name="Barry K."/>
            <person name="Martinez A.T."/>
            <person name="Xiao Y."/>
            <person name="Gibbons J.G."/>
            <person name="Terashima K."/>
            <person name="Grigoriev I.V."/>
            <person name="Hibbett D.S."/>
        </authorList>
    </citation>
    <scope>NUCLEOTIDE SEQUENCE</scope>
    <source>
        <strain evidence="1">JLM2183</strain>
    </source>
</reference>
<proteinExistence type="predicted"/>
<dbReference type="AlphaFoldDB" id="A0A9W9DR37"/>
<evidence type="ECO:0000313" key="2">
    <source>
        <dbReference type="Proteomes" id="UP001150266"/>
    </source>
</evidence>